<evidence type="ECO:0000313" key="3">
    <source>
        <dbReference type="Proteomes" id="UP001500235"/>
    </source>
</evidence>
<reference evidence="3" key="1">
    <citation type="journal article" date="2019" name="Int. J. Syst. Evol. Microbiol.">
        <title>The Global Catalogue of Microorganisms (GCM) 10K type strain sequencing project: providing services to taxonomists for standard genome sequencing and annotation.</title>
        <authorList>
            <consortium name="The Broad Institute Genomics Platform"/>
            <consortium name="The Broad Institute Genome Sequencing Center for Infectious Disease"/>
            <person name="Wu L."/>
            <person name="Ma J."/>
        </authorList>
    </citation>
    <scope>NUCLEOTIDE SEQUENCE [LARGE SCALE GENOMIC DNA]</scope>
    <source>
        <strain evidence="3">JCM 17563</strain>
    </source>
</reference>
<evidence type="ECO:0000256" key="1">
    <source>
        <dbReference type="SAM" id="MobiDB-lite"/>
    </source>
</evidence>
<evidence type="ECO:0000313" key="2">
    <source>
        <dbReference type="EMBL" id="GAA4010855.1"/>
    </source>
</evidence>
<comment type="caution">
    <text evidence="2">The sequence shown here is derived from an EMBL/GenBank/DDBJ whole genome shotgun (WGS) entry which is preliminary data.</text>
</comment>
<sequence length="88" mass="9655">MKSAGKRTRHDWRRGGKGAEATAPANRAATHQQGDHRIESCPGIANGAEALQDRSKLVRAKRGRLGPIVAQLRQLAVTLHHVAPWLRH</sequence>
<feature type="compositionally biased region" description="Basic residues" evidence="1">
    <location>
        <begin position="1"/>
        <end position="16"/>
    </location>
</feature>
<dbReference type="EMBL" id="BAABBQ010000001">
    <property type="protein sequence ID" value="GAA4010855.1"/>
    <property type="molecule type" value="Genomic_DNA"/>
</dbReference>
<organism evidence="2 3">
    <name type="scientific">Sphingomonas swuensis</name>
    <dbReference type="NCBI Taxonomy" id="977800"/>
    <lineage>
        <taxon>Bacteria</taxon>
        <taxon>Pseudomonadati</taxon>
        <taxon>Pseudomonadota</taxon>
        <taxon>Alphaproteobacteria</taxon>
        <taxon>Sphingomonadales</taxon>
        <taxon>Sphingomonadaceae</taxon>
        <taxon>Sphingomonas</taxon>
    </lineage>
</organism>
<keyword evidence="3" id="KW-1185">Reference proteome</keyword>
<gene>
    <name evidence="2" type="ORF">GCM10022280_05230</name>
</gene>
<proteinExistence type="predicted"/>
<feature type="compositionally biased region" description="Low complexity" evidence="1">
    <location>
        <begin position="19"/>
        <end position="29"/>
    </location>
</feature>
<feature type="region of interest" description="Disordered" evidence="1">
    <location>
        <begin position="1"/>
        <end position="41"/>
    </location>
</feature>
<name>A0ABP7SEU5_9SPHN</name>
<dbReference type="Proteomes" id="UP001500235">
    <property type="component" value="Unassembled WGS sequence"/>
</dbReference>
<protein>
    <submittedName>
        <fullName evidence="2">Uncharacterized protein</fullName>
    </submittedName>
</protein>
<accession>A0ABP7SEU5</accession>